<comment type="caution">
    <text evidence="1">The sequence shown here is derived from an EMBL/GenBank/DDBJ whole genome shotgun (WGS) entry which is preliminary data.</text>
</comment>
<dbReference type="Proteomes" id="UP000011205">
    <property type="component" value="Unassembled WGS sequence"/>
</dbReference>
<name>L8P4G2_STRVR</name>
<evidence type="ECO:0000313" key="2">
    <source>
        <dbReference type="Proteomes" id="UP000011205"/>
    </source>
</evidence>
<gene>
    <name evidence="1" type="ORF">STVIR_8020</name>
</gene>
<evidence type="ECO:0000313" key="1">
    <source>
        <dbReference type="EMBL" id="ELS51018.1"/>
    </source>
</evidence>
<sequence>MVGASWVVMWRKAISDVLPRRPTGTVLGGAASGAGCGTRAYAAAGAGR</sequence>
<organism evidence="1 2">
    <name type="scientific">Streptomyces viridochromogenes Tue57</name>
    <dbReference type="NCBI Taxonomy" id="1160705"/>
    <lineage>
        <taxon>Bacteria</taxon>
        <taxon>Bacillati</taxon>
        <taxon>Actinomycetota</taxon>
        <taxon>Actinomycetes</taxon>
        <taxon>Kitasatosporales</taxon>
        <taxon>Streptomycetaceae</taxon>
        <taxon>Streptomyces</taxon>
    </lineage>
</organism>
<accession>L8P4G2</accession>
<protein>
    <submittedName>
        <fullName evidence="1">Putative WhiB-like transcription factor</fullName>
    </submittedName>
</protein>
<dbReference type="AlphaFoldDB" id="L8P4G2"/>
<reference evidence="1 2" key="1">
    <citation type="journal article" date="2013" name="Genome Announc.">
        <title>Draft Genome Sequence of Streptomyces viridochromogenes Strain Tu57, Producer of Avilamycin.</title>
        <authorList>
            <person name="Gruning B.A."/>
            <person name="Erxleben A."/>
            <person name="Hahnlein A."/>
            <person name="Gunther S."/>
        </authorList>
    </citation>
    <scope>NUCLEOTIDE SEQUENCE [LARGE SCALE GENOMIC DNA]</scope>
    <source>
        <strain evidence="1 2">Tue57</strain>
    </source>
</reference>
<proteinExistence type="predicted"/>
<dbReference type="EMBL" id="AMLP01000254">
    <property type="protein sequence ID" value="ELS51018.1"/>
    <property type="molecule type" value="Genomic_DNA"/>
</dbReference>